<name>A0A4R6MWV3_9BURK</name>
<evidence type="ECO:0000256" key="2">
    <source>
        <dbReference type="ARBA" id="ARBA00022801"/>
    </source>
</evidence>
<dbReference type="RefSeq" id="WP_133604859.1">
    <property type="nucleotide sequence ID" value="NZ_JAUFPJ010000009.1"/>
</dbReference>
<proteinExistence type="predicted"/>
<gene>
    <name evidence="4" type="ORF">DFR39_108152</name>
</gene>
<evidence type="ECO:0000256" key="3">
    <source>
        <dbReference type="ARBA" id="ARBA00022842"/>
    </source>
</evidence>
<evidence type="ECO:0000313" key="4">
    <source>
        <dbReference type="EMBL" id="TDP06680.1"/>
    </source>
</evidence>
<dbReference type="NCBIfam" id="TIGR01488">
    <property type="entry name" value="HAD-SF-IB"/>
    <property type="match status" value="1"/>
</dbReference>
<dbReference type="InterPro" id="IPR023214">
    <property type="entry name" value="HAD_sf"/>
</dbReference>
<dbReference type="GO" id="GO:0046872">
    <property type="term" value="F:metal ion binding"/>
    <property type="evidence" value="ECO:0007669"/>
    <property type="project" value="UniProtKB-KW"/>
</dbReference>
<reference evidence="4 5" key="1">
    <citation type="submission" date="2019-03" db="EMBL/GenBank/DDBJ databases">
        <title>Genomic Encyclopedia of Type Strains, Phase IV (KMG-IV): sequencing the most valuable type-strain genomes for metagenomic binning, comparative biology and taxonomic classification.</title>
        <authorList>
            <person name="Goeker M."/>
        </authorList>
    </citation>
    <scope>NUCLEOTIDE SEQUENCE [LARGE SCALE GENOMIC DNA]</scope>
    <source>
        <strain evidence="4 5">DSM 25082</strain>
    </source>
</reference>
<protein>
    <submittedName>
        <fullName evidence="4">HAD superfamily hydrolase (TIGR01490 family)</fullName>
    </submittedName>
</protein>
<dbReference type="CDD" id="cd02612">
    <property type="entry name" value="HAD_PGPPase"/>
    <property type="match status" value="1"/>
</dbReference>
<dbReference type="EMBL" id="SNXE01000008">
    <property type="protein sequence ID" value="TDP06680.1"/>
    <property type="molecule type" value="Genomic_DNA"/>
</dbReference>
<dbReference type="PANTHER" id="PTHR43344">
    <property type="entry name" value="PHOSPHOSERINE PHOSPHATASE"/>
    <property type="match status" value="1"/>
</dbReference>
<dbReference type="Gene3D" id="3.40.50.1000">
    <property type="entry name" value="HAD superfamily/HAD-like"/>
    <property type="match status" value="1"/>
</dbReference>
<dbReference type="InterPro" id="IPR036412">
    <property type="entry name" value="HAD-like_sf"/>
</dbReference>
<evidence type="ECO:0000256" key="1">
    <source>
        <dbReference type="ARBA" id="ARBA00022723"/>
    </source>
</evidence>
<dbReference type="NCBIfam" id="TIGR01490">
    <property type="entry name" value="HAD-SF-IB-hyp1"/>
    <property type="match status" value="1"/>
</dbReference>
<evidence type="ECO:0000313" key="5">
    <source>
        <dbReference type="Proteomes" id="UP000295357"/>
    </source>
</evidence>
<dbReference type="Proteomes" id="UP000295357">
    <property type="component" value="Unassembled WGS sequence"/>
</dbReference>
<sequence length="222" mass="24904">MNLTLFDLDGTLIPHDSDHAFGGFMVDIGWADGEEWRRRNDEFFAEYQAGVLNLDRYIDFASSVWRQRPLAEALAARERFMAEVMAPMLLPQARALVKKHQDAGDLVALVTATNEFVTEPIAAAFGIETLIAVQLERDAQGRYTGRVEGVPSFQAGKITRVEAWLTGLGRQWSDFERIYFYSDSINDLPLLERVSDPVATNPTPALAKIASERGWPQLTLFP</sequence>
<dbReference type="GO" id="GO:0016787">
    <property type="term" value="F:hydrolase activity"/>
    <property type="evidence" value="ECO:0007669"/>
    <property type="project" value="UniProtKB-KW"/>
</dbReference>
<dbReference type="PANTHER" id="PTHR43344:SF13">
    <property type="entry name" value="PHOSPHATASE RV3661-RELATED"/>
    <property type="match status" value="1"/>
</dbReference>
<dbReference type="SUPFAM" id="SSF56784">
    <property type="entry name" value="HAD-like"/>
    <property type="match status" value="1"/>
</dbReference>
<dbReference type="Pfam" id="PF12710">
    <property type="entry name" value="HAD"/>
    <property type="match status" value="1"/>
</dbReference>
<keyword evidence="2 4" id="KW-0378">Hydrolase</keyword>
<keyword evidence="5" id="KW-1185">Reference proteome</keyword>
<dbReference type="AlphaFoldDB" id="A0A4R6MWV3"/>
<dbReference type="OrthoDB" id="9784466at2"/>
<dbReference type="Gene3D" id="1.20.1440.100">
    <property type="entry name" value="SG protein - dephosphorylation function"/>
    <property type="match status" value="1"/>
</dbReference>
<organism evidence="4 5">
    <name type="scientific">Roseateles asaccharophilus</name>
    <dbReference type="NCBI Taxonomy" id="582607"/>
    <lineage>
        <taxon>Bacteria</taxon>
        <taxon>Pseudomonadati</taxon>
        <taxon>Pseudomonadota</taxon>
        <taxon>Betaproteobacteria</taxon>
        <taxon>Burkholderiales</taxon>
        <taxon>Sphaerotilaceae</taxon>
        <taxon>Roseateles</taxon>
    </lineage>
</organism>
<keyword evidence="1" id="KW-0479">Metal-binding</keyword>
<accession>A0A4R6MWV3</accession>
<comment type="caution">
    <text evidence="4">The sequence shown here is derived from an EMBL/GenBank/DDBJ whole genome shotgun (WGS) entry which is preliminary data.</text>
</comment>
<dbReference type="InterPro" id="IPR006385">
    <property type="entry name" value="HAD_hydro_SerB1"/>
</dbReference>
<keyword evidence="3" id="KW-0460">Magnesium</keyword>
<dbReference type="InterPro" id="IPR050582">
    <property type="entry name" value="HAD-like_SerB"/>
</dbReference>